<keyword evidence="4 5" id="KW-0720">Serine protease</keyword>
<sequence>MYLRKPLYAVASALALYGCGSTSIVSTPVDRIDNVPLKVADLTDDQLKNWFHSDLLTDTIPGMSVDKAYTLLKGKKGSKIIVGVIDSGIDINHEDLKNVIWTNPNEIPGNGIDDDKNGYVDDIHGWNFLGDINHETLEMTRIVRGGDTSNPDYASAKAAFDEKYNEAMSTKTRYEQLLQMLHQSDAAIKKETGKETYTKAEVEAIEAKDESMQQFKGFILQMFSYADSISEIENDLKDGIKHFAGQLNYNLNLEYNGRKILGDNENDLSDAPHGNNNVIGPDLEQSLHGTHVAGIIAAQRNNGVGMNGVAHNVEIMALRAVPDGDEYDKDIALAIRYAADNGAKVINTSFGKDYSPHSQWVRDAIIYAASKDVLIINAAGNDSKDLDKNNVFPNDQLNNGPEIADNFVTVGALNVKYGPSMVARFSNYGKINVDVFAPGVKIWATAPNNEYRFLQGTSMASPAVAGVAALIRSYYPKLTASQVKKVLIQSGLTPNTNVTVGDPQTTKPFAEISKSGTIVNAYNALILAERMAKGK</sequence>
<protein>
    <submittedName>
        <fullName evidence="8">Putative Subtilisin</fullName>
    </submittedName>
</protein>
<dbReference type="GO" id="GO:0006508">
    <property type="term" value="P:proteolysis"/>
    <property type="evidence" value="ECO:0007669"/>
    <property type="project" value="UniProtKB-KW"/>
</dbReference>
<dbReference type="InterPro" id="IPR015500">
    <property type="entry name" value="Peptidase_S8_subtilisin-rel"/>
</dbReference>
<dbReference type="PROSITE" id="PS00137">
    <property type="entry name" value="SUBTILASE_HIS"/>
    <property type="match status" value="1"/>
</dbReference>
<gene>
    <name evidence="8" type="ORF">W5A_00890</name>
</gene>
<comment type="similarity">
    <text evidence="1 5 6">Belongs to the peptidase S8 family.</text>
</comment>
<evidence type="ECO:0000313" key="9">
    <source>
        <dbReference type="Proteomes" id="UP000005938"/>
    </source>
</evidence>
<evidence type="ECO:0000256" key="3">
    <source>
        <dbReference type="ARBA" id="ARBA00022801"/>
    </source>
</evidence>
<dbReference type="PIRSF" id="PIRSF037892">
    <property type="entry name" value="Subtilisin_rel_SRU_0565"/>
    <property type="match status" value="1"/>
</dbReference>
<dbReference type="RefSeq" id="WP_008236445.1">
    <property type="nucleotide sequence ID" value="NZ_AJJU01000002.1"/>
</dbReference>
<dbReference type="InterPro" id="IPR023828">
    <property type="entry name" value="Peptidase_S8_Ser-AS"/>
</dbReference>
<keyword evidence="3 5" id="KW-0378">Hydrolase</keyword>
<dbReference type="InterPro" id="IPR023827">
    <property type="entry name" value="Peptidase_S8_Asp-AS"/>
</dbReference>
<dbReference type="PRINTS" id="PR00723">
    <property type="entry name" value="SUBTILISIN"/>
</dbReference>
<dbReference type="EMBL" id="AJJU01000002">
    <property type="protein sequence ID" value="EID76535.1"/>
    <property type="molecule type" value="Genomic_DNA"/>
</dbReference>
<dbReference type="GO" id="GO:0004252">
    <property type="term" value="F:serine-type endopeptidase activity"/>
    <property type="evidence" value="ECO:0007669"/>
    <property type="project" value="UniProtKB-UniRule"/>
</dbReference>
<evidence type="ECO:0000256" key="1">
    <source>
        <dbReference type="ARBA" id="ARBA00011073"/>
    </source>
</evidence>
<dbReference type="PROSITE" id="PS51257">
    <property type="entry name" value="PROKAR_LIPOPROTEIN"/>
    <property type="match status" value="1"/>
</dbReference>
<dbReference type="PROSITE" id="PS00138">
    <property type="entry name" value="SUBTILASE_SER"/>
    <property type="match status" value="1"/>
</dbReference>
<keyword evidence="2 5" id="KW-0645">Protease</keyword>
<dbReference type="Gene3D" id="3.40.50.200">
    <property type="entry name" value="Peptidase S8/S53 domain"/>
    <property type="match status" value="2"/>
</dbReference>
<feature type="domain" description="Peptidase S8/S53" evidence="7">
    <location>
        <begin position="77"/>
        <end position="491"/>
    </location>
</feature>
<dbReference type="STRING" id="946077.W5A_00890"/>
<accession>I0WJG9</accession>
<dbReference type="InterPro" id="IPR036852">
    <property type="entry name" value="Peptidase_S8/S53_dom_sf"/>
</dbReference>
<evidence type="ECO:0000256" key="2">
    <source>
        <dbReference type="ARBA" id="ARBA00022670"/>
    </source>
</evidence>
<dbReference type="InterPro" id="IPR017308">
    <property type="entry name" value="Pept_S8_subtilisin_bacteroid"/>
</dbReference>
<dbReference type="Proteomes" id="UP000005938">
    <property type="component" value="Unassembled WGS sequence"/>
</dbReference>
<dbReference type="SUPFAM" id="SSF52743">
    <property type="entry name" value="Subtilisin-like"/>
    <property type="match status" value="1"/>
</dbReference>
<dbReference type="InterPro" id="IPR034080">
    <property type="entry name" value="Protease_P7-like_dom"/>
</dbReference>
<dbReference type="Pfam" id="PF00082">
    <property type="entry name" value="Peptidase_S8"/>
    <property type="match status" value="1"/>
</dbReference>
<dbReference type="CDD" id="cd07483">
    <property type="entry name" value="Peptidases_S8_Subtilisin_Novo-like"/>
    <property type="match status" value="1"/>
</dbReference>
<dbReference type="PANTHER" id="PTHR43399">
    <property type="entry name" value="SUBTILISIN-RELATED"/>
    <property type="match status" value="1"/>
</dbReference>
<dbReference type="AlphaFoldDB" id="I0WJG9"/>
<proteinExistence type="inferred from homology"/>
<feature type="active site" description="Charge relay system" evidence="5">
    <location>
        <position position="458"/>
    </location>
</feature>
<feature type="active site" description="Charge relay system" evidence="5">
    <location>
        <position position="288"/>
    </location>
</feature>
<dbReference type="PANTHER" id="PTHR43399:SF4">
    <property type="entry name" value="CELL WALL-ASSOCIATED PROTEASE"/>
    <property type="match status" value="1"/>
</dbReference>
<feature type="active site" description="Charge relay system" evidence="5">
    <location>
        <position position="86"/>
    </location>
</feature>
<dbReference type="PATRIC" id="fig|946077.3.peg.182"/>
<keyword evidence="9" id="KW-1185">Reference proteome</keyword>
<dbReference type="eggNOG" id="COG1404">
    <property type="taxonomic scope" value="Bacteria"/>
</dbReference>
<dbReference type="InterPro" id="IPR000209">
    <property type="entry name" value="Peptidase_S8/S53_dom"/>
</dbReference>
<dbReference type="PROSITE" id="PS00136">
    <property type="entry name" value="SUBTILASE_ASP"/>
    <property type="match status" value="1"/>
</dbReference>
<dbReference type="OrthoDB" id="9798386at2"/>
<dbReference type="InterPro" id="IPR022398">
    <property type="entry name" value="Peptidase_S8_His-AS"/>
</dbReference>
<evidence type="ECO:0000259" key="7">
    <source>
        <dbReference type="Pfam" id="PF00082"/>
    </source>
</evidence>
<dbReference type="InterPro" id="IPR051048">
    <property type="entry name" value="Peptidase_S8/S53_subtilisin"/>
</dbReference>
<dbReference type="PROSITE" id="PS51892">
    <property type="entry name" value="SUBTILASE"/>
    <property type="match status" value="1"/>
</dbReference>
<organism evidence="8 9">
    <name type="scientific">Imtechella halotolerans K1</name>
    <dbReference type="NCBI Taxonomy" id="946077"/>
    <lineage>
        <taxon>Bacteria</taxon>
        <taxon>Pseudomonadati</taxon>
        <taxon>Bacteroidota</taxon>
        <taxon>Flavobacteriia</taxon>
        <taxon>Flavobacteriales</taxon>
        <taxon>Flavobacteriaceae</taxon>
        <taxon>Imtechella</taxon>
    </lineage>
</organism>
<evidence type="ECO:0000256" key="5">
    <source>
        <dbReference type="PROSITE-ProRule" id="PRU01240"/>
    </source>
</evidence>
<evidence type="ECO:0000313" key="8">
    <source>
        <dbReference type="EMBL" id="EID76535.1"/>
    </source>
</evidence>
<name>I0WJG9_9FLAO</name>
<comment type="caution">
    <text evidence="8">The sequence shown here is derived from an EMBL/GenBank/DDBJ whole genome shotgun (WGS) entry which is preliminary data.</text>
</comment>
<evidence type="ECO:0000256" key="6">
    <source>
        <dbReference type="RuleBase" id="RU003355"/>
    </source>
</evidence>
<evidence type="ECO:0000256" key="4">
    <source>
        <dbReference type="ARBA" id="ARBA00022825"/>
    </source>
</evidence>
<reference evidence="8 9" key="1">
    <citation type="journal article" date="2012" name="J. Bacteriol.">
        <title>Genome Sequence of the Halotolerant Bacterium Imtechella halotolerans K1T.</title>
        <authorList>
            <person name="Kumar S."/>
            <person name="Vikram S."/>
            <person name="Subramanian S."/>
            <person name="Raghava G.P."/>
            <person name="Pinnaka A.K."/>
        </authorList>
    </citation>
    <scope>NUCLEOTIDE SEQUENCE [LARGE SCALE GENOMIC DNA]</scope>
    <source>
        <strain evidence="8 9">K1</strain>
    </source>
</reference>